<evidence type="ECO:0000313" key="9">
    <source>
        <dbReference type="EMBL" id="OPG17180.1"/>
    </source>
</evidence>
<keyword evidence="6 7" id="KW-0472">Membrane</keyword>
<dbReference type="GO" id="GO:0005886">
    <property type="term" value="C:plasma membrane"/>
    <property type="evidence" value="ECO:0007669"/>
    <property type="project" value="UniProtKB-SubCell"/>
</dbReference>
<dbReference type="InterPro" id="IPR000515">
    <property type="entry name" value="MetI-like"/>
</dbReference>
<dbReference type="Pfam" id="PF00528">
    <property type="entry name" value="BPD_transp_1"/>
    <property type="match status" value="1"/>
</dbReference>
<sequence length="313" mass="34627">MALRVQTAPEKVVQRGKSRRSGSMVRIIVDQFTSFLFVVPFLIAFCLFVGYPIVFGFIVSLNHWNPLAGPLGFAGWSQYATLFNMNTLAAQQFWLGLKNTVTFVIISVPVLLVLPTVLAYLIYRSPFKTLFRSIYFLPTVLSVTAVTSLWTWLLQTQGGAVNNFLHAHIPWLVEQPWAWLSIDMATVWWTLGFNLIIVYAGFTQLPQSTLEAAALDGAGAVRTFLSIALPQVRHVLAFIIVTSTISSFNLFAQSLLMTGGGPGSSTEPLTMVIYNQSFNAMHMGSAAAMAYLMAIILAAISFVQYHLTRERAS</sequence>
<protein>
    <recommendedName>
        <fullName evidence="8">ABC transmembrane type-1 domain-containing protein</fullName>
    </recommendedName>
</protein>
<feature type="transmembrane region" description="Helical" evidence="7">
    <location>
        <begin position="280"/>
        <end position="303"/>
    </location>
</feature>
<comment type="caution">
    <text evidence="9">The sequence shown here is derived from an EMBL/GenBank/DDBJ whole genome shotgun (WGS) entry which is preliminary data.</text>
</comment>
<dbReference type="PANTHER" id="PTHR30193:SF37">
    <property type="entry name" value="INNER MEMBRANE ABC TRANSPORTER PERMEASE PROTEIN YCJO"/>
    <property type="match status" value="1"/>
</dbReference>
<name>A0A1V4EWF5_9BACL</name>
<feature type="domain" description="ABC transmembrane type-1" evidence="8">
    <location>
        <begin position="97"/>
        <end position="304"/>
    </location>
</feature>
<dbReference type="AlphaFoldDB" id="A0A1V4EWF5"/>
<evidence type="ECO:0000256" key="3">
    <source>
        <dbReference type="ARBA" id="ARBA00022475"/>
    </source>
</evidence>
<feature type="transmembrane region" description="Helical" evidence="7">
    <location>
        <begin position="34"/>
        <end position="59"/>
    </location>
</feature>
<dbReference type="PROSITE" id="PS50928">
    <property type="entry name" value="ABC_TM1"/>
    <property type="match status" value="1"/>
</dbReference>
<comment type="similarity">
    <text evidence="7">Belongs to the binding-protein-dependent transport system permease family.</text>
</comment>
<dbReference type="CDD" id="cd06261">
    <property type="entry name" value="TM_PBP2"/>
    <property type="match status" value="1"/>
</dbReference>
<evidence type="ECO:0000256" key="1">
    <source>
        <dbReference type="ARBA" id="ARBA00004651"/>
    </source>
</evidence>
<dbReference type="SUPFAM" id="SSF161098">
    <property type="entry name" value="MetI-like"/>
    <property type="match status" value="1"/>
</dbReference>
<keyword evidence="5 7" id="KW-1133">Transmembrane helix</keyword>
<keyword evidence="2 7" id="KW-0813">Transport</keyword>
<dbReference type="Proteomes" id="UP000190229">
    <property type="component" value="Unassembled WGS sequence"/>
</dbReference>
<keyword evidence="4 7" id="KW-0812">Transmembrane</keyword>
<dbReference type="InterPro" id="IPR035906">
    <property type="entry name" value="MetI-like_sf"/>
</dbReference>
<keyword evidence="3" id="KW-1003">Cell membrane</keyword>
<evidence type="ECO:0000256" key="6">
    <source>
        <dbReference type="ARBA" id="ARBA00023136"/>
    </source>
</evidence>
<dbReference type="InterPro" id="IPR051393">
    <property type="entry name" value="ABC_transporter_permease"/>
</dbReference>
<reference evidence="9 10" key="1">
    <citation type="submission" date="2017-02" db="EMBL/GenBank/DDBJ databases">
        <title>Draft genome of Acidibacillus ferrooxidans Huett2.</title>
        <authorList>
            <person name="Schopf S."/>
        </authorList>
    </citation>
    <scope>NUCLEOTIDE SEQUENCE [LARGE SCALE GENOMIC DNA]</scope>
    <source>
        <strain evidence="9 10">Huett2</strain>
    </source>
</reference>
<keyword evidence="10" id="KW-1185">Reference proteome</keyword>
<dbReference type="GO" id="GO:0055085">
    <property type="term" value="P:transmembrane transport"/>
    <property type="evidence" value="ECO:0007669"/>
    <property type="project" value="InterPro"/>
</dbReference>
<dbReference type="EMBL" id="MWPS01000005">
    <property type="protein sequence ID" value="OPG17180.1"/>
    <property type="molecule type" value="Genomic_DNA"/>
</dbReference>
<evidence type="ECO:0000256" key="4">
    <source>
        <dbReference type="ARBA" id="ARBA00022692"/>
    </source>
</evidence>
<dbReference type="Gene3D" id="1.10.3720.10">
    <property type="entry name" value="MetI-like"/>
    <property type="match status" value="1"/>
</dbReference>
<evidence type="ECO:0000256" key="2">
    <source>
        <dbReference type="ARBA" id="ARBA00022448"/>
    </source>
</evidence>
<feature type="transmembrane region" description="Helical" evidence="7">
    <location>
        <begin position="134"/>
        <end position="153"/>
    </location>
</feature>
<gene>
    <name evidence="9" type="ORF">B2M26_02260</name>
</gene>
<evidence type="ECO:0000313" key="10">
    <source>
        <dbReference type="Proteomes" id="UP000190229"/>
    </source>
</evidence>
<dbReference type="PANTHER" id="PTHR30193">
    <property type="entry name" value="ABC TRANSPORTER PERMEASE PROTEIN"/>
    <property type="match status" value="1"/>
</dbReference>
<evidence type="ECO:0000256" key="5">
    <source>
        <dbReference type="ARBA" id="ARBA00022989"/>
    </source>
</evidence>
<feature type="transmembrane region" description="Helical" evidence="7">
    <location>
        <begin position="177"/>
        <end position="202"/>
    </location>
</feature>
<organism evidence="9 10">
    <name type="scientific">Ferroacidibacillus organovorans</name>
    <dbReference type="NCBI Taxonomy" id="1765683"/>
    <lineage>
        <taxon>Bacteria</taxon>
        <taxon>Bacillati</taxon>
        <taxon>Bacillota</taxon>
        <taxon>Bacilli</taxon>
        <taxon>Bacillales</taxon>
        <taxon>Alicyclobacillaceae</taxon>
        <taxon>Ferroacidibacillus</taxon>
    </lineage>
</organism>
<evidence type="ECO:0000256" key="7">
    <source>
        <dbReference type="RuleBase" id="RU363032"/>
    </source>
</evidence>
<proteinExistence type="inferred from homology"/>
<feature type="transmembrane region" description="Helical" evidence="7">
    <location>
        <begin position="101"/>
        <end position="122"/>
    </location>
</feature>
<evidence type="ECO:0000259" key="8">
    <source>
        <dbReference type="PROSITE" id="PS50928"/>
    </source>
</evidence>
<dbReference type="RefSeq" id="WP_079289811.1">
    <property type="nucleotide sequence ID" value="NZ_MWPS01000005.1"/>
</dbReference>
<comment type="subcellular location">
    <subcellularLocation>
        <location evidence="1 7">Cell membrane</location>
        <topology evidence="1 7">Multi-pass membrane protein</topology>
    </subcellularLocation>
</comment>
<feature type="transmembrane region" description="Helical" evidence="7">
    <location>
        <begin position="235"/>
        <end position="260"/>
    </location>
</feature>
<accession>A0A1V4EWF5</accession>